<dbReference type="GO" id="GO:0006351">
    <property type="term" value="P:DNA-templated transcription"/>
    <property type="evidence" value="ECO:0007669"/>
    <property type="project" value="InterPro"/>
</dbReference>
<dbReference type="SMART" id="SM00066">
    <property type="entry name" value="GAL4"/>
    <property type="match status" value="1"/>
</dbReference>
<evidence type="ECO:0000256" key="6">
    <source>
        <dbReference type="SAM" id="MobiDB-lite"/>
    </source>
</evidence>
<evidence type="ECO:0000256" key="3">
    <source>
        <dbReference type="ARBA" id="ARBA00023125"/>
    </source>
</evidence>
<dbReference type="CDD" id="cd12148">
    <property type="entry name" value="fungal_TF_MHR"/>
    <property type="match status" value="1"/>
</dbReference>
<dbReference type="GO" id="GO:0000981">
    <property type="term" value="F:DNA-binding transcription factor activity, RNA polymerase II-specific"/>
    <property type="evidence" value="ECO:0007669"/>
    <property type="project" value="InterPro"/>
</dbReference>
<evidence type="ECO:0000259" key="7">
    <source>
        <dbReference type="PROSITE" id="PS50048"/>
    </source>
</evidence>
<dbReference type="CDD" id="cd00067">
    <property type="entry name" value="GAL4"/>
    <property type="match status" value="1"/>
</dbReference>
<dbReference type="PANTHER" id="PTHR47655">
    <property type="entry name" value="QUINIC ACID UTILIZATION ACTIVATOR"/>
    <property type="match status" value="1"/>
</dbReference>
<dbReference type="Gene3D" id="4.10.240.10">
    <property type="entry name" value="Zn(2)-C6 fungal-type DNA-binding domain"/>
    <property type="match status" value="1"/>
</dbReference>
<dbReference type="Pfam" id="PF04082">
    <property type="entry name" value="Fungal_trans"/>
    <property type="match status" value="1"/>
</dbReference>
<organism evidence="8 9">
    <name type="scientific">Aspergillus tamarii</name>
    <dbReference type="NCBI Taxonomy" id="41984"/>
    <lineage>
        <taxon>Eukaryota</taxon>
        <taxon>Fungi</taxon>
        <taxon>Dikarya</taxon>
        <taxon>Ascomycota</taxon>
        <taxon>Pezizomycotina</taxon>
        <taxon>Eurotiomycetes</taxon>
        <taxon>Eurotiomycetidae</taxon>
        <taxon>Eurotiales</taxon>
        <taxon>Aspergillaceae</taxon>
        <taxon>Aspergillus</taxon>
        <taxon>Aspergillus subgen. Circumdati</taxon>
    </lineage>
</organism>
<accession>A0A5N6UJJ6</accession>
<dbReference type="InterPro" id="IPR001138">
    <property type="entry name" value="Zn2Cys6_DnaBD"/>
</dbReference>
<feature type="region of interest" description="Disordered" evidence="6">
    <location>
        <begin position="124"/>
        <end position="174"/>
    </location>
</feature>
<dbReference type="InterPro" id="IPR052783">
    <property type="entry name" value="Metabolic/Drug-Res_Regulator"/>
</dbReference>
<dbReference type="GO" id="GO:0003677">
    <property type="term" value="F:DNA binding"/>
    <property type="evidence" value="ECO:0007669"/>
    <property type="project" value="UniProtKB-KW"/>
</dbReference>
<dbReference type="PROSITE" id="PS00463">
    <property type="entry name" value="ZN2_CY6_FUNGAL_1"/>
    <property type="match status" value="1"/>
</dbReference>
<evidence type="ECO:0000256" key="5">
    <source>
        <dbReference type="ARBA" id="ARBA00023242"/>
    </source>
</evidence>
<evidence type="ECO:0000256" key="1">
    <source>
        <dbReference type="ARBA" id="ARBA00022723"/>
    </source>
</evidence>
<dbReference type="GO" id="GO:0045944">
    <property type="term" value="P:positive regulation of transcription by RNA polymerase II"/>
    <property type="evidence" value="ECO:0007669"/>
    <property type="project" value="TreeGrafter"/>
</dbReference>
<dbReference type="GO" id="GO:0008270">
    <property type="term" value="F:zinc ion binding"/>
    <property type="evidence" value="ECO:0007669"/>
    <property type="project" value="InterPro"/>
</dbReference>
<keyword evidence="2" id="KW-0805">Transcription regulation</keyword>
<feature type="compositionally biased region" description="Basic and acidic residues" evidence="6">
    <location>
        <begin position="139"/>
        <end position="153"/>
    </location>
</feature>
<dbReference type="AlphaFoldDB" id="A0A5N6UJJ6"/>
<dbReference type="EMBL" id="ML738690">
    <property type="protein sequence ID" value="KAE8158673.1"/>
    <property type="molecule type" value="Genomic_DNA"/>
</dbReference>
<evidence type="ECO:0000313" key="8">
    <source>
        <dbReference type="EMBL" id="KAE8158673.1"/>
    </source>
</evidence>
<dbReference type="SUPFAM" id="SSF57701">
    <property type="entry name" value="Zn2/Cys6 DNA-binding domain"/>
    <property type="match status" value="1"/>
</dbReference>
<evidence type="ECO:0000256" key="2">
    <source>
        <dbReference type="ARBA" id="ARBA00023015"/>
    </source>
</evidence>
<keyword evidence="4" id="KW-0804">Transcription</keyword>
<reference evidence="8 9" key="1">
    <citation type="submission" date="2019-04" db="EMBL/GenBank/DDBJ databases">
        <title>Friends and foes A comparative genomics study of 23 Aspergillus species from section Flavi.</title>
        <authorList>
            <consortium name="DOE Joint Genome Institute"/>
            <person name="Kjaerbolling I."/>
            <person name="Vesth T."/>
            <person name="Frisvad J.C."/>
            <person name="Nybo J.L."/>
            <person name="Theobald S."/>
            <person name="Kildgaard S."/>
            <person name="Isbrandt T."/>
            <person name="Kuo A."/>
            <person name="Sato A."/>
            <person name="Lyhne E.K."/>
            <person name="Kogle M.E."/>
            <person name="Wiebenga A."/>
            <person name="Kun R.S."/>
            <person name="Lubbers R.J."/>
            <person name="Makela M.R."/>
            <person name="Barry K."/>
            <person name="Chovatia M."/>
            <person name="Clum A."/>
            <person name="Daum C."/>
            <person name="Haridas S."/>
            <person name="He G."/>
            <person name="LaButti K."/>
            <person name="Lipzen A."/>
            <person name="Mondo S."/>
            <person name="Riley R."/>
            <person name="Salamov A."/>
            <person name="Simmons B.A."/>
            <person name="Magnuson J.K."/>
            <person name="Henrissat B."/>
            <person name="Mortensen U.H."/>
            <person name="Larsen T.O."/>
            <person name="Devries R.P."/>
            <person name="Grigoriev I.V."/>
            <person name="Machida M."/>
            <person name="Baker S.E."/>
            <person name="Andersen M.R."/>
        </authorList>
    </citation>
    <scope>NUCLEOTIDE SEQUENCE [LARGE SCALE GENOMIC DNA]</scope>
    <source>
        <strain evidence="8 9">CBS 117626</strain>
    </source>
</reference>
<protein>
    <recommendedName>
        <fullName evidence="7">Zn(2)-C6 fungal-type domain-containing protein</fullName>
    </recommendedName>
</protein>
<evidence type="ECO:0000313" key="9">
    <source>
        <dbReference type="Proteomes" id="UP000326950"/>
    </source>
</evidence>
<dbReference type="InterPro" id="IPR036864">
    <property type="entry name" value="Zn2-C6_fun-type_DNA-bd_sf"/>
</dbReference>
<dbReference type="Proteomes" id="UP000326950">
    <property type="component" value="Unassembled WGS sequence"/>
</dbReference>
<dbReference type="Pfam" id="PF00172">
    <property type="entry name" value="Zn_clus"/>
    <property type="match status" value="1"/>
</dbReference>
<keyword evidence="9" id="KW-1185">Reference proteome</keyword>
<gene>
    <name evidence="8" type="ORF">BDV40DRAFT_303965</name>
</gene>
<dbReference type="OrthoDB" id="2534600at2759"/>
<keyword evidence="3" id="KW-0238">DNA-binding</keyword>
<feature type="compositionally biased region" description="Polar residues" evidence="6">
    <location>
        <begin position="154"/>
        <end position="167"/>
    </location>
</feature>
<keyword evidence="5" id="KW-0539">Nucleus</keyword>
<feature type="domain" description="Zn(2)-C6 fungal-type" evidence="7">
    <location>
        <begin position="15"/>
        <end position="45"/>
    </location>
</feature>
<sequence length="693" mass="77544">MPRPHPSKRQRISRACDQCRRRKSKCDGEQPECMICRQAGRRCTYQDNGRRRGLQTGYVKALETVLGIIFQQIPDSESAVQSLLLDPQHQSSLLATESVGKYTTIWHNSKVAKGVVRLLAPGSQEDIHDPLGDDDYNNVDDRQWESCDTRSPERTTQTPMNASNADTDSFKPPPPPPLHITPYNDILNLPFPGDVAELVDFYFVHIQCWFPVLDRRDILRTMHSDHCAKDRGTGYALVLWAIIAYVHMTRESASVGACLEPTHIETAIRVRLMLDFNNLELSHVQTLLIVVLLNIGRGDLNQAWVLVGQAMRIVVTLPGPARKPRYAHVFQGCVFLDNIVSALLERTPCLSLEEQSENKPIAEDGLEEWETWTASGAHGPSQKTTQKGPLRALSIFNLVYELMQVLTQVLHSPSGQENIQQIASKLRDWQSVLSTRCPYPTCHSPNPPLLNLHLASSFVTLCLASKCNFHDATITTMALHALRMCLDLLDRYIEITNETKSSPLLYWFFFQAQRCLRTNKLISGCGEEDVLQKRLGQLIGKLKLTSPPRLNRAYISDSRPGWNIKELDHFLPTIQAFDNTYTAGIPVNMAHGRTTAPTITPTSIRDSQSYLISGLSDIPELTVAPSIPTPISPDPQQTLHLSDETGSFDALFEEMVASITPMSHEPTFAHNLGFHAGDLVTDFVAELQQPTHG</sequence>
<dbReference type="PANTHER" id="PTHR47655:SF2">
    <property type="entry name" value="QUINIC ACID UTILIZATION ACTIVATOR"/>
    <property type="match status" value="1"/>
</dbReference>
<keyword evidence="1" id="KW-0479">Metal-binding</keyword>
<evidence type="ECO:0000256" key="4">
    <source>
        <dbReference type="ARBA" id="ARBA00023163"/>
    </source>
</evidence>
<proteinExistence type="predicted"/>
<name>A0A5N6UJJ6_ASPTM</name>
<dbReference type="InterPro" id="IPR007219">
    <property type="entry name" value="XnlR_reg_dom"/>
</dbReference>
<dbReference type="PROSITE" id="PS50048">
    <property type="entry name" value="ZN2_CY6_FUNGAL_2"/>
    <property type="match status" value="1"/>
</dbReference>